<protein>
    <submittedName>
        <fullName evidence="1">Uncharacterized protein</fullName>
    </submittedName>
</protein>
<dbReference type="Proteomes" id="UP001057402">
    <property type="component" value="Chromosome 5"/>
</dbReference>
<dbReference type="EMBL" id="CM042884">
    <property type="protein sequence ID" value="KAI4367828.1"/>
    <property type="molecule type" value="Genomic_DNA"/>
</dbReference>
<reference evidence="2" key="1">
    <citation type="journal article" date="2023" name="Front. Plant Sci.">
        <title>Chromosomal-level genome assembly of Melastoma candidum provides insights into trichome evolution.</title>
        <authorList>
            <person name="Zhong Y."/>
            <person name="Wu W."/>
            <person name="Sun C."/>
            <person name="Zou P."/>
            <person name="Liu Y."/>
            <person name="Dai S."/>
            <person name="Zhou R."/>
        </authorList>
    </citation>
    <scope>NUCLEOTIDE SEQUENCE [LARGE SCALE GENOMIC DNA]</scope>
</reference>
<accession>A0ACB9QMD1</accession>
<sequence>MDEGIRAARRNASRNIVELQEIVDVVSKSRVPGEEDYCWWWGEVDVMEESCRERGGDEMVEFCFTYLGIHCLRRFLYDA</sequence>
<gene>
    <name evidence="1" type="ORF">MLD38_016454</name>
</gene>
<evidence type="ECO:0000313" key="1">
    <source>
        <dbReference type="EMBL" id="KAI4367828.1"/>
    </source>
</evidence>
<keyword evidence="2" id="KW-1185">Reference proteome</keyword>
<comment type="caution">
    <text evidence="1">The sequence shown here is derived from an EMBL/GenBank/DDBJ whole genome shotgun (WGS) entry which is preliminary data.</text>
</comment>
<name>A0ACB9QMD1_9MYRT</name>
<proteinExistence type="predicted"/>
<organism evidence="1 2">
    <name type="scientific">Melastoma candidum</name>
    <dbReference type="NCBI Taxonomy" id="119954"/>
    <lineage>
        <taxon>Eukaryota</taxon>
        <taxon>Viridiplantae</taxon>
        <taxon>Streptophyta</taxon>
        <taxon>Embryophyta</taxon>
        <taxon>Tracheophyta</taxon>
        <taxon>Spermatophyta</taxon>
        <taxon>Magnoliopsida</taxon>
        <taxon>eudicotyledons</taxon>
        <taxon>Gunneridae</taxon>
        <taxon>Pentapetalae</taxon>
        <taxon>rosids</taxon>
        <taxon>malvids</taxon>
        <taxon>Myrtales</taxon>
        <taxon>Melastomataceae</taxon>
        <taxon>Melastomatoideae</taxon>
        <taxon>Melastomateae</taxon>
        <taxon>Melastoma</taxon>
    </lineage>
</organism>
<evidence type="ECO:0000313" key="2">
    <source>
        <dbReference type="Proteomes" id="UP001057402"/>
    </source>
</evidence>